<evidence type="ECO:0000256" key="1">
    <source>
        <dbReference type="SAM" id="MobiDB-lite"/>
    </source>
</evidence>
<evidence type="ECO:0000259" key="2">
    <source>
        <dbReference type="Pfam" id="PF01636"/>
    </source>
</evidence>
<dbReference type="AlphaFoldDB" id="A0A1H6E6E6"/>
<dbReference type="Pfam" id="PF01636">
    <property type="entry name" value="APH"/>
    <property type="match status" value="1"/>
</dbReference>
<reference evidence="4" key="1">
    <citation type="submission" date="2016-10" db="EMBL/GenBank/DDBJ databases">
        <authorList>
            <person name="Varghese N."/>
            <person name="Submissions S."/>
        </authorList>
    </citation>
    <scope>NUCLEOTIDE SEQUENCE [LARGE SCALE GENOMIC DNA]</scope>
    <source>
        <strain evidence="4">DSM 43163</strain>
    </source>
</reference>
<protein>
    <submittedName>
        <fullName evidence="3">Phosphotransferase enzyme family protein</fullName>
    </submittedName>
</protein>
<feature type="domain" description="Aminoglycoside phosphotransferase" evidence="2">
    <location>
        <begin position="36"/>
        <end position="266"/>
    </location>
</feature>
<dbReference type="GO" id="GO:0016740">
    <property type="term" value="F:transferase activity"/>
    <property type="evidence" value="ECO:0007669"/>
    <property type="project" value="UniProtKB-KW"/>
</dbReference>
<dbReference type="Gene3D" id="3.30.200.20">
    <property type="entry name" value="Phosphorylase Kinase, domain 1"/>
    <property type="match status" value="1"/>
</dbReference>
<keyword evidence="4" id="KW-1185">Reference proteome</keyword>
<feature type="region of interest" description="Disordered" evidence="1">
    <location>
        <begin position="1"/>
        <end position="23"/>
    </location>
</feature>
<dbReference type="SUPFAM" id="SSF56112">
    <property type="entry name" value="Protein kinase-like (PK-like)"/>
    <property type="match status" value="1"/>
</dbReference>
<dbReference type="OrthoDB" id="3837852at2"/>
<dbReference type="Proteomes" id="UP000236723">
    <property type="component" value="Unassembled WGS sequence"/>
</dbReference>
<organism evidence="3 4">
    <name type="scientific">Thermomonospora echinospora</name>
    <dbReference type="NCBI Taxonomy" id="1992"/>
    <lineage>
        <taxon>Bacteria</taxon>
        <taxon>Bacillati</taxon>
        <taxon>Actinomycetota</taxon>
        <taxon>Actinomycetes</taxon>
        <taxon>Streptosporangiales</taxon>
        <taxon>Thermomonosporaceae</taxon>
        <taxon>Thermomonospora</taxon>
    </lineage>
</organism>
<dbReference type="InterPro" id="IPR011009">
    <property type="entry name" value="Kinase-like_dom_sf"/>
</dbReference>
<dbReference type="Gene3D" id="3.90.1200.10">
    <property type="match status" value="1"/>
</dbReference>
<dbReference type="InterPro" id="IPR002575">
    <property type="entry name" value="Aminoglycoside_PTrfase"/>
</dbReference>
<accession>A0A1H6E6E6</accession>
<evidence type="ECO:0000313" key="4">
    <source>
        <dbReference type="Proteomes" id="UP000236723"/>
    </source>
</evidence>
<sequence>MRDREPDTEPGGASGTEPPAPRLLRRWDLGDAREIVALPGDGPHRAWRVETGAGTVLLKRYGDADRRRVLFEHSVTTALDAAGLPVPAPVPARTGRTLVQAERRAYALYPWTEGTRRGGLELSLDQCHRLGELLGRLHAELDRLTPPVQQSLLVPTSRAADTVAAVDRLLAALPDDGDDFDALAGRRLRERRALLEELTDHQPPEVEAFAVGYVHGGFHAQNLLYGRTRQVAAVVGWGGLRVAPFAGDLVRAAVALFAGYGDERGLDLDRVESFVRGHRAAFPLDAGQLCSAVHRLWWEHLCDLGPLRRHYLERHLERGAGRDHLLPADVALVAWWTAHLDRTLDVFAAPYTAADRQEQAGHLDGP</sequence>
<keyword evidence="3" id="KW-0808">Transferase</keyword>
<name>A0A1H6E6E6_9ACTN</name>
<proteinExistence type="predicted"/>
<evidence type="ECO:0000313" key="3">
    <source>
        <dbReference type="EMBL" id="SEG92536.1"/>
    </source>
</evidence>
<gene>
    <name evidence="3" type="ORF">SAMN04489712_13427</name>
</gene>
<dbReference type="RefSeq" id="WP_103944462.1">
    <property type="nucleotide sequence ID" value="NZ_FNVO01000034.1"/>
</dbReference>
<dbReference type="EMBL" id="FNVO01000034">
    <property type="protein sequence ID" value="SEG92536.1"/>
    <property type="molecule type" value="Genomic_DNA"/>
</dbReference>